<gene>
    <name evidence="1" type="ORF">QCN29_31885</name>
</gene>
<evidence type="ECO:0008006" key="3">
    <source>
        <dbReference type="Google" id="ProtNLM"/>
    </source>
</evidence>
<organism evidence="1 2">
    <name type="scientific">Streptomyces chengmaiensis</name>
    <dbReference type="NCBI Taxonomy" id="3040919"/>
    <lineage>
        <taxon>Bacteria</taxon>
        <taxon>Bacillati</taxon>
        <taxon>Actinomycetota</taxon>
        <taxon>Actinomycetes</taxon>
        <taxon>Kitasatosporales</taxon>
        <taxon>Streptomycetaceae</taxon>
        <taxon>Streptomyces</taxon>
    </lineage>
</organism>
<keyword evidence="2" id="KW-1185">Reference proteome</keyword>
<reference evidence="1 2" key="1">
    <citation type="submission" date="2023-04" db="EMBL/GenBank/DDBJ databases">
        <title>Streptomyces chengmaiensis sp. nov. isolated from the stem of mangrove plant in Hainan.</title>
        <authorList>
            <person name="Huang X."/>
            <person name="Zhou S."/>
            <person name="Chu X."/>
            <person name="Xie Y."/>
            <person name="Lin Y."/>
        </authorList>
    </citation>
    <scope>NUCLEOTIDE SEQUENCE [LARGE SCALE GENOMIC DNA]</scope>
    <source>
        <strain evidence="1 2">HNM0663</strain>
    </source>
</reference>
<evidence type="ECO:0000313" key="2">
    <source>
        <dbReference type="Proteomes" id="UP001223144"/>
    </source>
</evidence>
<protein>
    <recommendedName>
        <fullName evidence="3">Resolvase/invertase-type recombinase catalytic domain-containing protein</fullName>
    </recommendedName>
</protein>
<accession>A0ABT6HYE6</accession>
<evidence type="ECO:0000313" key="1">
    <source>
        <dbReference type="EMBL" id="MDH2393288.1"/>
    </source>
</evidence>
<dbReference type="EMBL" id="JARWBG010000062">
    <property type="protein sequence ID" value="MDH2393288.1"/>
    <property type="molecule type" value="Genomic_DNA"/>
</dbReference>
<dbReference type="Proteomes" id="UP001223144">
    <property type="component" value="Unassembled WGS sequence"/>
</dbReference>
<dbReference type="RefSeq" id="WP_279932516.1">
    <property type="nucleotide sequence ID" value="NZ_JARWBG010000062.1"/>
</dbReference>
<comment type="caution">
    <text evidence="1">The sequence shown here is derived from an EMBL/GenBank/DDBJ whole genome shotgun (WGS) entry which is preliminary data.</text>
</comment>
<name>A0ABT6HYE6_9ACTN</name>
<sequence length="101" mass="11262">MWTHRSALLRYARDLGLPQPTVFLDNGRTSRQPLPELDRLNEYVSQGFIDVVLIPGPFVFALDDSESRAMVLHIQDTHCQVVEMPSPRLSRQAGGTDAGSV</sequence>
<proteinExistence type="predicted"/>